<comment type="subcellular location">
    <subcellularLocation>
        <location evidence="1 5">Cytoplasm</location>
    </subcellularLocation>
</comment>
<dbReference type="Gene3D" id="1.10.10.10">
    <property type="entry name" value="Winged helix-like DNA-binding domain superfamily/Winged helix DNA-binding domain"/>
    <property type="match status" value="3"/>
</dbReference>
<evidence type="ECO:0000259" key="6">
    <source>
        <dbReference type="Pfam" id="PF02631"/>
    </source>
</evidence>
<dbReference type="Pfam" id="PF21981">
    <property type="entry name" value="RecX_HTH3"/>
    <property type="match status" value="1"/>
</dbReference>
<dbReference type="Pfam" id="PF02631">
    <property type="entry name" value="RecX_HTH2"/>
    <property type="match status" value="1"/>
</dbReference>
<dbReference type="InterPro" id="IPR003783">
    <property type="entry name" value="Regulatory_RecX"/>
</dbReference>
<dbReference type="Pfam" id="PF21982">
    <property type="entry name" value="RecX_HTH1"/>
    <property type="match status" value="1"/>
</dbReference>
<gene>
    <name evidence="5 9" type="primary">recX</name>
    <name evidence="9" type="ORF">ABHF33_02215</name>
</gene>
<proteinExistence type="inferred from homology"/>
<dbReference type="InterPro" id="IPR036388">
    <property type="entry name" value="WH-like_DNA-bd_sf"/>
</dbReference>
<dbReference type="PANTHER" id="PTHR33602">
    <property type="entry name" value="REGULATORY PROTEIN RECX FAMILY PROTEIN"/>
    <property type="match status" value="1"/>
</dbReference>
<keyword evidence="4 5" id="KW-0963">Cytoplasm</keyword>
<feature type="domain" description="RecX third three-helical" evidence="7">
    <location>
        <begin position="94"/>
        <end position="139"/>
    </location>
</feature>
<organism evidence="9">
    <name type="scientific">Chitinibacter mangrovi</name>
    <dbReference type="NCBI Taxonomy" id="3153927"/>
    <lineage>
        <taxon>Bacteria</taxon>
        <taxon>Pseudomonadati</taxon>
        <taxon>Pseudomonadota</taxon>
        <taxon>Betaproteobacteria</taxon>
        <taxon>Neisseriales</taxon>
        <taxon>Chitinibacteraceae</taxon>
        <taxon>Chitinibacter</taxon>
    </lineage>
</organism>
<evidence type="ECO:0000256" key="5">
    <source>
        <dbReference type="HAMAP-Rule" id="MF_01114"/>
    </source>
</evidence>
<evidence type="ECO:0000256" key="1">
    <source>
        <dbReference type="ARBA" id="ARBA00004496"/>
    </source>
</evidence>
<evidence type="ECO:0000256" key="3">
    <source>
        <dbReference type="ARBA" id="ARBA00018111"/>
    </source>
</evidence>
<dbReference type="InterPro" id="IPR053926">
    <property type="entry name" value="RecX_HTH_1st"/>
</dbReference>
<feature type="domain" description="RecX first three-helical" evidence="8">
    <location>
        <begin position="5"/>
        <end position="37"/>
    </location>
</feature>
<comment type="similarity">
    <text evidence="2 5">Belongs to the RecX family.</text>
</comment>
<evidence type="ECO:0000313" key="9">
    <source>
        <dbReference type="EMBL" id="XBM01122.1"/>
    </source>
</evidence>
<name>A0AAU7FAP5_9NEIS</name>
<dbReference type="NCBIfam" id="NF001055">
    <property type="entry name" value="PRK00117.2-5"/>
    <property type="match status" value="1"/>
</dbReference>
<dbReference type="AlphaFoldDB" id="A0AAU7FAP5"/>
<dbReference type="GO" id="GO:0005737">
    <property type="term" value="C:cytoplasm"/>
    <property type="evidence" value="ECO:0007669"/>
    <property type="project" value="UniProtKB-SubCell"/>
</dbReference>
<evidence type="ECO:0000256" key="4">
    <source>
        <dbReference type="ARBA" id="ARBA00022490"/>
    </source>
</evidence>
<reference evidence="9" key="1">
    <citation type="submission" date="2024-05" db="EMBL/GenBank/DDBJ databases">
        <authorList>
            <person name="Yang L."/>
            <person name="Pan L."/>
        </authorList>
    </citation>
    <scope>NUCLEOTIDE SEQUENCE</scope>
    <source>
        <strain evidence="9">FCG-7</strain>
    </source>
</reference>
<dbReference type="InterPro" id="IPR053924">
    <property type="entry name" value="RecX_HTH_2nd"/>
</dbReference>
<sequence>MVSLRNKALQMLGRRDHSRAELAQKLKAHTEKPEEIPALLDDFEARGWLSDSRFAEQWTHYRSQRYGVGRLKQELRQRGVASEIIDASIEAVAEQEIETARRLWQKKFGQVATDPKERAKQLRFLASRGFSTSVIYRVVSGARDGYEVTEYEGEYAANPDVDLD</sequence>
<accession>A0AAU7FAP5</accession>
<dbReference type="GO" id="GO:0006282">
    <property type="term" value="P:regulation of DNA repair"/>
    <property type="evidence" value="ECO:0007669"/>
    <property type="project" value="UniProtKB-UniRule"/>
</dbReference>
<dbReference type="InterPro" id="IPR053925">
    <property type="entry name" value="RecX_HTH_3rd"/>
</dbReference>
<dbReference type="PANTHER" id="PTHR33602:SF1">
    <property type="entry name" value="REGULATORY PROTEIN RECX FAMILY PROTEIN"/>
    <property type="match status" value="1"/>
</dbReference>
<evidence type="ECO:0000256" key="2">
    <source>
        <dbReference type="ARBA" id="ARBA00009695"/>
    </source>
</evidence>
<dbReference type="RefSeq" id="WP_348945433.1">
    <property type="nucleotide sequence ID" value="NZ_CP157355.1"/>
</dbReference>
<comment type="function">
    <text evidence="5">Modulates RecA activity.</text>
</comment>
<protein>
    <recommendedName>
        <fullName evidence="3 5">Regulatory protein RecX</fullName>
    </recommendedName>
</protein>
<dbReference type="KEGG" id="cmav:ABHF33_02215"/>
<feature type="domain" description="RecX second three-helical" evidence="6">
    <location>
        <begin position="50"/>
        <end position="87"/>
    </location>
</feature>
<dbReference type="EMBL" id="CP157355">
    <property type="protein sequence ID" value="XBM01122.1"/>
    <property type="molecule type" value="Genomic_DNA"/>
</dbReference>
<evidence type="ECO:0000259" key="7">
    <source>
        <dbReference type="Pfam" id="PF21981"/>
    </source>
</evidence>
<dbReference type="HAMAP" id="MF_01114">
    <property type="entry name" value="RecX"/>
    <property type="match status" value="1"/>
</dbReference>
<evidence type="ECO:0000259" key="8">
    <source>
        <dbReference type="Pfam" id="PF21982"/>
    </source>
</evidence>